<evidence type="ECO:0000313" key="1">
    <source>
        <dbReference type="EMBL" id="AQK41324.1"/>
    </source>
</evidence>
<accession>A0A1D6IZN3</accession>
<dbReference type="AlphaFoldDB" id="A0A1D6IZN3"/>
<organism evidence="1">
    <name type="scientific">Zea mays</name>
    <name type="common">Maize</name>
    <dbReference type="NCBI Taxonomy" id="4577"/>
    <lineage>
        <taxon>Eukaryota</taxon>
        <taxon>Viridiplantae</taxon>
        <taxon>Streptophyta</taxon>
        <taxon>Embryophyta</taxon>
        <taxon>Tracheophyta</taxon>
        <taxon>Spermatophyta</taxon>
        <taxon>Magnoliopsida</taxon>
        <taxon>Liliopsida</taxon>
        <taxon>Poales</taxon>
        <taxon>Poaceae</taxon>
        <taxon>PACMAD clade</taxon>
        <taxon>Panicoideae</taxon>
        <taxon>Andropogonodae</taxon>
        <taxon>Andropogoneae</taxon>
        <taxon>Tripsacinae</taxon>
        <taxon>Zea</taxon>
    </lineage>
</organism>
<sequence length="29" mass="3307">MLHQCSVLALCWRCGVASIRSAPVYRISW</sequence>
<protein>
    <submittedName>
        <fullName evidence="1">Polymerase delta 4</fullName>
    </submittedName>
</protein>
<gene>
    <name evidence="1" type="ORF">ZEAMMB73_Zm00001d024509</name>
</gene>
<dbReference type="EMBL" id="CM000786">
    <property type="protein sequence ID" value="AQK41324.1"/>
    <property type="molecule type" value="Genomic_DNA"/>
</dbReference>
<name>A0A1D6IZN3_MAIZE</name>
<reference evidence="1" key="1">
    <citation type="submission" date="2015-12" db="EMBL/GenBank/DDBJ databases">
        <title>Update maize B73 reference genome by single molecule sequencing technologies.</title>
        <authorList>
            <consortium name="Maize Genome Sequencing Project"/>
            <person name="Ware D."/>
        </authorList>
    </citation>
    <scope>NUCLEOTIDE SEQUENCE</scope>
    <source>
        <tissue evidence="1">Seedling</tissue>
    </source>
</reference>
<proteinExistence type="predicted"/>